<dbReference type="PRINTS" id="PR01438">
    <property type="entry name" value="UNVRSLSTRESS"/>
</dbReference>
<dbReference type="GO" id="GO:0005524">
    <property type="term" value="F:ATP binding"/>
    <property type="evidence" value="ECO:0007669"/>
    <property type="project" value="UniProtKB-KW"/>
</dbReference>
<keyword evidence="2" id="KW-0547">Nucleotide-binding</keyword>
<evidence type="ECO:0000313" key="6">
    <source>
        <dbReference type="Proteomes" id="UP000033393"/>
    </source>
</evidence>
<dbReference type="InterPro" id="IPR014729">
    <property type="entry name" value="Rossmann-like_a/b/a_fold"/>
</dbReference>
<evidence type="ECO:0000256" key="1">
    <source>
        <dbReference type="ARBA" id="ARBA00008791"/>
    </source>
</evidence>
<dbReference type="OrthoDB" id="3404132at2"/>
<reference evidence="5 6" key="1">
    <citation type="submission" date="2015-02" db="EMBL/GenBank/DDBJ databases">
        <authorList>
            <person name="Ju K.-S."/>
            <person name="Doroghazi J.R."/>
            <person name="Metcalf W."/>
        </authorList>
    </citation>
    <scope>NUCLEOTIDE SEQUENCE [LARGE SCALE GENOMIC DNA]</scope>
    <source>
        <strain evidence="5 6">NRRL B-16140</strain>
    </source>
</reference>
<dbReference type="EMBL" id="JYJG01000327">
    <property type="protein sequence ID" value="KJK42794.1"/>
    <property type="molecule type" value="Genomic_DNA"/>
</dbReference>
<evidence type="ECO:0000259" key="4">
    <source>
        <dbReference type="Pfam" id="PF00582"/>
    </source>
</evidence>
<dbReference type="InterPro" id="IPR006016">
    <property type="entry name" value="UspA"/>
</dbReference>
<comment type="similarity">
    <text evidence="1">Belongs to the universal stress protein A family.</text>
</comment>
<dbReference type="RefSeq" id="WP_045316149.1">
    <property type="nucleotide sequence ID" value="NZ_JYJG01000327.1"/>
</dbReference>
<dbReference type="AlphaFoldDB" id="A0A0F0GH07"/>
<dbReference type="PANTHER" id="PTHR46268:SF27">
    <property type="entry name" value="UNIVERSAL STRESS PROTEIN RV2623"/>
    <property type="match status" value="1"/>
</dbReference>
<proteinExistence type="inferred from homology"/>
<feature type="domain" description="UspA" evidence="4">
    <location>
        <begin position="149"/>
        <end position="281"/>
    </location>
</feature>
<dbReference type="SUPFAM" id="SSF52402">
    <property type="entry name" value="Adenine nucleotide alpha hydrolases-like"/>
    <property type="match status" value="2"/>
</dbReference>
<evidence type="ECO:0000256" key="3">
    <source>
        <dbReference type="ARBA" id="ARBA00022840"/>
    </source>
</evidence>
<dbReference type="Gene3D" id="3.40.50.620">
    <property type="entry name" value="HUPs"/>
    <property type="match status" value="2"/>
</dbReference>
<keyword evidence="3" id="KW-0067">ATP-binding</keyword>
<dbReference type="InterPro" id="IPR006015">
    <property type="entry name" value="Universal_stress_UspA"/>
</dbReference>
<dbReference type="PANTHER" id="PTHR46268">
    <property type="entry name" value="STRESS RESPONSE PROTEIN NHAX"/>
    <property type="match status" value="1"/>
</dbReference>
<feature type="domain" description="UspA" evidence="4">
    <location>
        <begin position="2"/>
        <end position="142"/>
    </location>
</feature>
<comment type="caution">
    <text evidence="5">The sequence shown here is derived from an EMBL/GenBank/DDBJ whole genome shotgun (WGS) entry which is preliminary data.</text>
</comment>
<dbReference type="Proteomes" id="UP000033393">
    <property type="component" value="Unassembled WGS sequence"/>
</dbReference>
<dbReference type="Pfam" id="PF00582">
    <property type="entry name" value="Usp"/>
    <property type="match status" value="2"/>
</dbReference>
<dbReference type="PATRIC" id="fig|68170.10.peg.9262"/>
<evidence type="ECO:0000313" key="5">
    <source>
        <dbReference type="EMBL" id="KJK42794.1"/>
    </source>
</evidence>
<organism evidence="5 6">
    <name type="scientific">Lentzea aerocolonigenes</name>
    <name type="common">Lechevalieria aerocolonigenes</name>
    <name type="synonym">Saccharothrix aerocolonigenes</name>
    <dbReference type="NCBI Taxonomy" id="68170"/>
    <lineage>
        <taxon>Bacteria</taxon>
        <taxon>Bacillati</taxon>
        <taxon>Actinomycetota</taxon>
        <taxon>Actinomycetes</taxon>
        <taxon>Pseudonocardiales</taxon>
        <taxon>Pseudonocardiaceae</taxon>
        <taxon>Lentzea</taxon>
    </lineage>
</organism>
<gene>
    <name evidence="5" type="ORF">UK23_35600</name>
</gene>
<dbReference type="STRING" id="68170.GCA_000974445_06847"/>
<sequence length="283" mass="29947">MSTVVVGFDGSDLARRAVLWGAEEASRCGASLQVVHAVRAPLPEPVFTPMSAPIPEFVTEETMSRAAEDHLAELSEELRQSWPDLQVSTAVRLGRPVDVLAEEEGELLVLGSSGRTGIAEMFLGSTASGLVSIGGRPVVVTRSGPLDGRVVVGVDGSETSTDAIEFAFAFAARHGRELLAVYAWNDVGWAELPEQDFDHVRVDLAKHLDSQLAPFAERNPSVHVAQEVAFDAPARALLQAADGAALVVVGSHGRGAVKRAILGSVSHAVLHHAPCPVAVVHRR</sequence>
<keyword evidence="6" id="KW-1185">Reference proteome</keyword>
<evidence type="ECO:0000256" key="2">
    <source>
        <dbReference type="ARBA" id="ARBA00022741"/>
    </source>
</evidence>
<protein>
    <recommendedName>
        <fullName evidence="4">UspA domain-containing protein</fullName>
    </recommendedName>
</protein>
<name>A0A0F0GH07_LENAE</name>
<accession>A0A0F0GH07</accession>